<comment type="caution">
    <text evidence="1">The sequence shown here is derived from an EMBL/GenBank/DDBJ whole genome shotgun (WGS) entry which is preliminary data.</text>
</comment>
<proteinExistence type="predicted"/>
<gene>
    <name evidence="1" type="ORF">LCGC14_1282730</name>
</gene>
<sequence>MGDRGTTKTGNVHPCPICDGNEKLGFVDIDFKFDTVFKSGGVDGEGREFEPPGHPGVCHCTIFFEEADLFAQLATGEFVPWTGR</sequence>
<organism evidence="1">
    <name type="scientific">marine sediment metagenome</name>
    <dbReference type="NCBI Taxonomy" id="412755"/>
    <lineage>
        <taxon>unclassified sequences</taxon>
        <taxon>metagenomes</taxon>
        <taxon>ecological metagenomes</taxon>
    </lineage>
</organism>
<evidence type="ECO:0000313" key="1">
    <source>
        <dbReference type="EMBL" id="KKM86066.1"/>
    </source>
</evidence>
<accession>A0A0F9LFU0</accession>
<dbReference type="EMBL" id="LAZR01007314">
    <property type="protein sequence ID" value="KKM86066.1"/>
    <property type="molecule type" value="Genomic_DNA"/>
</dbReference>
<reference evidence="1" key="1">
    <citation type="journal article" date="2015" name="Nature">
        <title>Complex archaea that bridge the gap between prokaryotes and eukaryotes.</title>
        <authorList>
            <person name="Spang A."/>
            <person name="Saw J.H."/>
            <person name="Jorgensen S.L."/>
            <person name="Zaremba-Niedzwiedzka K."/>
            <person name="Martijn J."/>
            <person name="Lind A.E."/>
            <person name="van Eijk R."/>
            <person name="Schleper C."/>
            <person name="Guy L."/>
            <person name="Ettema T.J."/>
        </authorList>
    </citation>
    <scope>NUCLEOTIDE SEQUENCE</scope>
</reference>
<name>A0A0F9LFU0_9ZZZZ</name>
<dbReference type="AlphaFoldDB" id="A0A0F9LFU0"/>
<protein>
    <submittedName>
        <fullName evidence="1">Uncharacterized protein</fullName>
    </submittedName>
</protein>